<dbReference type="Proteomes" id="UP000516314">
    <property type="component" value="Chromosome 1"/>
</dbReference>
<sequence>MDILDLIYRFTVRIPPPANIMVISDPEPGLFDFLQMMGYNLLQPFPYNSFQNFLLADSRALEE</sequence>
<evidence type="ECO:0000313" key="1">
    <source>
        <dbReference type="EMBL" id="CAD5312966.1"/>
    </source>
</evidence>
<accession>A0A7G2DXE7</accession>
<evidence type="ECO:0000313" key="2">
    <source>
        <dbReference type="Proteomes" id="UP000516314"/>
    </source>
</evidence>
<protein>
    <submittedName>
        <fullName evidence="1">(thale cress) hypothetical protein</fullName>
    </submittedName>
</protein>
<gene>
    <name evidence="1" type="ORF">AT9943_LOCUS1486</name>
</gene>
<reference evidence="1 2" key="1">
    <citation type="submission" date="2020-09" db="EMBL/GenBank/DDBJ databases">
        <authorList>
            <person name="Ashkenazy H."/>
        </authorList>
    </citation>
    <scope>NUCLEOTIDE SEQUENCE [LARGE SCALE GENOMIC DNA]</scope>
    <source>
        <strain evidence="2">cv. Cdm-0</strain>
    </source>
</reference>
<dbReference type="EMBL" id="LR881466">
    <property type="protein sequence ID" value="CAD5312966.1"/>
    <property type="molecule type" value="Genomic_DNA"/>
</dbReference>
<proteinExistence type="predicted"/>
<name>A0A7G2DXE7_ARATH</name>
<dbReference type="AlphaFoldDB" id="A0A7G2DXE7"/>
<organism evidence="1 2">
    <name type="scientific">Arabidopsis thaliana</name>
    <name type="common">Mouse-ear cress</name>
    <dbReference type="NCBI Taxonomy" id="3702"/>
    <lineage>
        <taxon>Eukaryota</taxon>
        <taxon>Viridiplantae</taxon>
        <taxon>Streptophyta</taxon>
        <taxon>Embryophyta</taxon>
        <taxon>Tracheophyta</taxon>
        <taxon>Spermatophyta</taxon>
        <taxon>Magnoliopsida</taxon>
        <taxon>eudicotyledons</taxon>
        <taxon>Gunneridae</taxon>
        <taxon>Pentapetalae</taxon>
        <taxon>rosids</taxon>
        <taxon>malvids</taxon>
        <taxon>Brassicales</taxon>
        <taxon>Brassicaceae</taxon>
        <taxon>Camelineae</taxon>
        <taxon>Arabidopsis</taxon>
    </lineage>
</organism>